<evidence type="ECO:0000256" key="2">
    <source>
        <dbReference type="ARBA" id="ARBA00022723"/>
    </source>
</evidence>
<feature type="binding site" evidence="5">
    <location>
        <position position="199"/>
    </location>
    <ligand>
        <name>a divalent metal cation</name>
        <dbReference type="ChEBI" id="CHEBI:60240"/>
        <label>1</label>
    </ligand>
</feature>
<dbReference type="InterPro" id="IPR032466">
    <property type="entry name" value="Metal_Hydrolase"/>
</dbReference>
<dbReference type="EnsemblMetazoa" id="CapteT210491">
    <property type="protein sequence ID" value="CapteP210491"/>
    <property type="gene ID" value="CapteG210491"/>
</dbReference>
<evidence type="ECO:0000256" key="3">
    <source>
        <dbReference type="ARBA" id="ARBA00022801"/>
    </source>
</evidence>
<dbReference type="InterPro" id="IPR001130">
    <property type="entry name" value="TatD-like"/>
</dbReference>
<dbReference type="GO" id="GO:0016788">
    <property type="term" value="F:hydrolase activity, acting on ester bonds"/>
    <property type="evidence" value="ECO:0007669"/>
    <property type="project" value="InterPro"/>
</dbReference>
<dbReference type="EMBL" id="AMQN01004104">
    <property type="status" value="NOT_ANNOTATED_CDS"/>
    <property type="molecule type" value="Genomic_DNA"/>
</dbReference>
<evidence type="ECO:0008006" key="9">
    <source>
        <dbReference type="Google" id="ProtNLM"/>
    </source>
</evidence>
<feature type="binding site" evidence="5">
    <location>
        <position position="128"/>
    </location>
    <ligand>
        <name>a divalent metal cation</name>
        <dbReference type="ChEBI" id="CHEBI:60240"/>
        <label>2</label>
    </ligand>
</feature>
<dbReference type="InterPro" id="IPR018228">
    <property type="entry name" value="DNase_TatD-rel_CS"/>
</dbReference>
<reference evidence="8" key="1">
    <citation type="submission" date="2012-12" db="EMBL/GenBank/DDBJ databases">
        <authorList>
            <person name="Hellsten U."/>
            <person name="Grimwood J."/>
            <person name="Chapman J.A."/>
            <person name="Shapiro H."/>
            <person name="Aerts A."/>
            <person name="Otillar R.P."/>
            <person name="Terry A.Y."/>
            <person name="Boore J.L."/>
            <person name="Simakov O."/>
            <person name="Marletaz F."/>
            <person name="Cho S.-J."/>
            <person name="Edsinger-Gonzales E."/>
            <person name="Havlak P."/>
            <person name="Kuo D.-H."/>
            <person name="Larsson T."/>
            <person name="Lv J."/>
            <person name="Arendt D."/>
            <person name="Savage R."/>
            <person name="Osoegawa K."/>
            <person name="de Jong P."/>
            <person name="Lindberg D.R."/>
            <person name="Seaver E.C."/>
            <person name="Weisblat D.A."/>
            <person name="Putnam N.H."/>
            <person name="Grigoriev I.V."/>
            <person name="Rokhsar D.S."/>
        </authorList>
    </citation>
    <scope>NUCLEOTIDE SEQUENCE</scope>
    <source>
        <strain evidence="8">I ESC-2004</strain>
    </source>
</reference>
<evidence type="ECO:0000313" key="8">
    <source>
        <dbReference type="Proteomes" id="UP000014760"/>
    </source>
</evidence>
<keyword evidence="3" id="KW-0378">Hydrolase</keyword>
<comment type="function">
    <text evidence="4">Exhibits 3'-exonuclease activities and apurinic/apyrimidinic (AP) endonuclease (in vitro). Show preferential AP endonuclease activity on double-stranded DNA substrates and 3'- exonuclease activity on single-stranded DNA.</text>
</comment>
<evidence type="ECO:0000256" key="5">
    <source>
        <dbReference type="PIRSR" id="PIRSR005902-1"/>
    </source>
</evidence>
<protein>
    <recommendedName>
        <fullName evidence="9">TatD related DNase</fullName>
    </recommendedName>
</protein>
<name>R7VF25_CAPTE</name>
<dbReference type="Pfam" id="PF01026">
    <property type="entry name" value="TatD_DNase"/>
    <property type="match status" value="1"/>
</dbReference>
<gene>
    <name evidence="6" type="ORF">CAPTEDRAFT_210491</name>
</gene>
<dbReference type="Proteomes" id="UP000014760">
    <property type="component" value="Unassembled WGS sequence"/>
</dbReference>
<evidence type="ECO:0000313" key="6">
    <source>
        <dbReference type="EMBL" id="ELU17204.1"/>
    </source>
</evidence>
<proteinExistence type="inferred from homology"/>
<feature type="binding site" evidence="5">
    <location>
        <position position="151"/>
    </location>
    <ligand>
        <name>a divalent metal cation</name>
        <dbReference type="ChEBI" id="CHEBI:60240"/>
        <label>2</label>
    </ligand>
</feature>
<accession>R7VF25</accession>
<dbReference type="STRING" id="283909.R7VF25"/>
<dbReference type="EMBL" id="KB292627">
    <property type="protein sequence ID" value="ELU17204.1"/>
    <property type="molecule type" value="Genomic_DNA"/>
</dbReference>
<feature type="binding site" evidence="5">
    <location>
        <position position="6"/>
    </location>
    <ligand>
        <name>a divalent metal cation</name>
        <dbReference type="ChEBI" id="CHEBI:60240"/>
        <label>1</label>
    </ligand>
</feature>
<dbReference type="PIRSF" id="PIRSF005902">
    <property type="entry name" value="DNase_TatD"/>
    <property type="match status" value="1"/>
</dbReference>
<comment type="similarity">
    <text evidence="1">Belongs to the metallo-dependent hydrolases superfamily. TatD-type hydrolase family.</text>
</comment>
<dbReference type="PROSITE" id="PS01091">
    <property type="entry name" value="TATD_3"/>
    <property type="match status" value="1"/>
</dbReference>
<dbReference type="AlphaFoldDB" id="R7VF25"/>
<dbReference type="PANTHER" id="PTHR46317">
    <property type="entry name" value="HYDROLASE OF PHP SUPERFAMILY-RELATED PROTEIN"/>
    <property type="match status" value="1"/>
</dbReference>
<organism evidence="6">
    <name type="scientific">Capitella teleta</name>
    <name type="common">Polychaete worm</name>
    <dbReference type="NCBI Taxonomy" id="283909"/>
    <lineage>
        <taxon>Eukaryota</taxon>
        <taxon>Metazoa</taxon>
        <taxon>Spiralia</taxon>
        <taxon>Lophotrochozoa</taxon>
        <taxon>Annelida</taxon>
        <taxon>Polychaeta</taxon>
        <taxon>Sedentaria</taxon>
        <taxon>Scolecida</taxon>
        <taxon>Capitellidae</taxon>
        <taxon>Capitella</taxon>
    </lineage>
</organism>
<dbReference type="OMA" id="DGPYEYR"/>
<dbReference type="GO" id="GO:0046872">
    <property type="term" value="F:metal ion binding"/>
    <property type="evidence" value="ECO:0007669"/>
    <property type="project" value="UniProtKB-KW"/>
</dbReference>
<evidence type="ECO:0000256" key="1">
    <source>
        <dbReference type="ARBA" id="ARBA00009275"/>
    </source>
</evidence>
<dbReference type="HOGENOM" id="CLU_031506_5_3_1"/>
<evidence type="ECO:0000256" key="4">
    <source>
        <dbReference type="ARBA" id="ARBA00093287"/>
    </source>
</evidence>
<evidence type="ECO:0000313" key="7">
    <source>
        <dbReference type="EnsemblMetazoa" id="CapteP210491"/>
    </source>
</evidence>
<reference evidence="6 8" key="2">
    <citation type="journal article" date="2013" name="Nature">
        <title>Insights into bilaterian evolution from three spiralian genomes.</title>
        <authorList>
            <person name="Simakov O."/>
            <person name="Marletaz F."/>
            <person name="Cho S.J."/>
            <person name="Edsinger-Gonzales E."/>
            <person name="Havlak P."/>
            <person name="Hellsten U."/>
            <person name="Kuo D.H."/>
            <person name="Larsson T."/>
            <person name="Lv J."/>
            <person name="Arendt D."/>
            <person name="Savage R."/>
            <person name="Osoegawa K."/>
            <person name="de Jong P."/>
            <person name="Grimwood J."/>
            <person name="Chapman J.A."/>
            <person name="Shapiro H."/>
            <person name="Aerts A."/>
            <person name="Otillar R.P."/>
            <person name="Terry A.Y."/>
            <person name="Boore J.L."/>
            <person name="Grigoriev I.V."/>
            <person name="Lindberg D.R."/>
            <person name="Seaver E.C."/>
            <person name="Weisblat D.A."/>
            <person name="Putnam N.H."/>
            <person name="Rokhsar D.S."/>
        </authorList>
    </citation>
    <scope>NUCLEOTIDE SEQUENCE</scope>
    <source>
        <strain evidence="6 8">I ESC-2004</strain>
    </source>
</reference>
<dbReference type="OrthoDB" id="413993at2759"/>
<dbReference type="Gene3D" id="3.20.20.140">
    <property type="entry name" value="Metal-dependent hydrolases"/>
    <property type="match status" value="1"/>
</dbReference>
<dbReference type="SUPFAM" id="SSF51556">
    <property type="entry name" value="Metallo-dependent hydrolases"/>
    <property type="match status" value="1"/>
</dbReference>
<keyword evidence="2 5" id="KW-0479">Metal-binding</keyword>
<dbReference type="PANTHER" id="PTHR46317:SF1">
    <property type="entry name" value="HYDROLASE, TATD FAMILY"/>
    <property type="match status" value="1"/>
</dbReference>
<sequence length="254" mass="28687">MFIDAHTHLYDAEFDEDLSEVIQRAKEAGVKAAQVVAIQPSDCTKILELQKRFPEFCLPGFGIHPVQDLDEMLPWIEEHHSKLVCIGEVGLDFTPHWCKTDEDKRSQREVLLKQVYLARKYDLPLNVHSRSAGRPTIALLKEAGAESVLMHAFDGRPAYALDGVSAGYFFSVPPSIIRGDQMKKLVQRVPLEKLILETDSPALGPEKQVRNEPANIRVSCECIADIKGLDVDIVAQALWKNTLKLFPRIKLYMR</sequence>
<feature type="binding site" evidence="5">
    <location>
        <position position="88"/>
    </location>
    <ligand>
        <name>a divalent metal cation</name>
        <dbReference type="ChEBI" id="CHEBI:60240"/>
        <label>1</label>
    </ligand>
</feature>
<dbReference type="CDD" id="cd01310">
    <property type="entry name" value="TatD_DNAse"/>
    <property type="match status" value="1"/>
</dbReference>
<keyword evidence="8" id="KW-1185">Reference proteome</keyword>
<feature type="binding site" evidence="5">
    <location>
        <position position="8"/>
    </location>
    <ligand>
        <name>a divalent metal cation</name>
        <dbReference type="ChEBI" id="CHEBI:60240"/>
        <label>1</label>
    </ligand>
</feature>
<reference evidence="7" key="3">
    <citation type="submission" date="2015-06" db="UniProtKB">
        <authorList>
            <consortium name="EnsemblMetazoa"/>
        </authorList>
    </citation>
    <scope>IDENTIFICATION</scope>
</reference>